<keyword evidence="1" id="KW-0732">Signal</keyword>
<dbReference type="InterPro" id="IPR032811">
    <property type="entry name" value="Put_conjugal_transfer"/>
</dbReference>
<reference evidence="2 3" key="1">
    <citation type="journal article" date="2017" name="Int. J. Syst. Evol. Microbiol.">
        <title>Rouxiella badensis sp. nov. and Rouxiella silvae sp. nov. isolated from peat bog soil in Germany and emendation of the genus description.</title>
        <authorList>
            <person name="Le Fleche-Mateos A."/>
            <person name="Kugler J.H."/>
            <person name="Hansen S.H."/>
            <person name="Syldatk C."/>
            <person name="Hausmann R."/>
            <person name="Lomprez F."/>
            <person name="Vandenbogaert M."/>
            <person name="Manuguerra J.C."/>
            <person name="Grimont P.A."/>
        </authorList>
    </citation>
    <scope>NUCLEOTIDE SEQUENCE [LARGE SCALE GENOMIC DNA]</scope>
    <source>
        <strain evidence="2 3">DSM 100043</strain>
    </source>
</reference>
<evidence type="ECO:0000256" key="1">
    <source>
        <dbReference type="SAM" id="SignalP"/>
    </source>
</evidence>
<dbReference type="GeneID" id="93565698"/>
<keyword evidence="3" id="KW-1185">Reference proteome</keyword>
<accession>A0A1X0WBL3</accession>
<gene>
    <name evidence="2" type="ORF">BS640_17360</name>
</gene>
<dbReference type="STRING" id="1646377.BS640_17360"/>
<evidence type="ECO:0000313" key="2">
    <source>
        <dbReference type="EMBL" id="ORJ24176.1"/>
    </source>
</evidence>
<dbReference type="AlphaFoldDB" id="A0A1X0WBL3"/>
<proteinExistence type="predicted"/>
<dbReference type="RefSeq" id="WP_051040055.1">
    <property type="nucleotide sequence ID" value="NZ_CP049603.1"/>
</dbReference>
<sequence length="403" mass="43133">MKFFANQYSLMSLSVLLALSGSANAAGTYMEARNDAMGGTGVASSRYGTAPLANPALMSSFGQSDDFSLILPSVGAQVSDPNNMQDGLKQVKDARQHYANELGTGRISASTAKEYKSKLLDLNNAKTTGQVSAGIIAAVPSRVMPFALVIKSWGTATLEGKVNGRDLKYLDGVANGSINPTDAGENALTSHMIGRAATITDVGIAFAKEFEINGVKSSIGITPKYQRVDLYNNNMTLKNYTGKYLSTKNYLSTQSNFNSDIGFASYLTDRWTLGLVAQNIVPRMMESKEVNGLKETFKVRTQVTTGVAWHNDFFTSAVDIDLTPASGFATDEKRQFASVGAELNAWDWAQLRAGYRQNMMSNSGSALTAGVGLSPFGVIHVDVAAIKGTDRTYGAVAQLSFTF</sequence>
<comment type="caution">
    <text evidence="2">The sequence shown here is derived from an EMBL/GenBank/DDBJ whole genome shotgun (WGS) entry which is preliminary data.</text>
</comment>
<dbReference type="Pfam" id="PF13729">
    <property type="entry name" value="TraF_2"/>
    <property type="match status" value="1"/>
</dbReference>
<name>A0A1X0WBL3_9GAMM</name>
<evidence type="ECO:0000313" key="3">
    <source>
        <dbReference type="Proteomes" id="UP000192536"/>
    </source>
</evidence>
<feature type="signal peptide" evidence="1">
    <location>
        <begin position="1"/>
        <end position="25"/>
    </location>
</feature>
<dbReference type="EMBL" id="MRWE01000033">
    <property type="protein sequence ID" value="ORJ24176.1"/>
    <property type="molecule type" value="Genomic_DNA"/>
</dbReference>
<dbReference type="Proteomes" id="UP000192536">
    <property type="component" value="Unassembled WGS sequence"/>
</dbReference>
<dbReference type="Gene3D" id="2.40.160.60">
    <property type="entry name" value="Outer membrane protein transport protein (OMPP1/FadL/TodX)"/>
    <property type="match status" value="1"/>
</dbReference>
<organism evidence="2 3">
    <name type="scientific">Rouxiella badensis</name>
    <dbReference type="NCBI Taxonomy" id="1646377"/>
    <lineage>
        <taxon>Bacteria</taxon>
        <taxon>Pseudomonadati</taxon>
        <taxon>Pseudomonadota</taxon>
        <taxon>Gammaproteobacteria</taxon>
        <taxon>Enterobacterales</taxon>
        <taxon>Yersiniaceae</taxon>
        <taxon>Rouxiella</taxon>
    </lineage>
</organism>
<protein>
    <submittedName>
        <fullName evidence="2">Conjugal transfer protein TraF</fullName>
    </submittedName>
</protein>
<feature type="chain" id="PRO_5010878112" evidence="1">
    <location>
        <begin position="26"/>
        <end position="403"/>
    </location>
</feature>